<sequence length="361" mass="40717">MSNIAKSILGPRLPTDGFDPDVPYQFIELRRERPMGVRTFDFKSLIEISNPGICRMSNFKIVRQEVPNITPVPFPGPGTLVSRMALPASSYVTFSLHGLAEGRTFLKGRDQRDDAEIMPGAKYTLEIAVHPRKHKQFATCYVFDRINRDIGRRIDFTSTFKEINDAFEQQAALTVENIDAAKTGADVRTVTLDVPMRGGFEILTPEANRHLIEKFEEDHPGVLQSVDALIVVLPVPMTVEGRDTGLVGLYQELRRASDDSRISLLLISSIAFAELPGLTSTMAHEMGHFLGLHHLPEVVRRADIPESERGKENPDPDAFPFFQRTLMYPFTFMRSLRLNRVQIELMQLNLRGITQELVITI</sequence>
<gene>
    <name evidence="1" type="ORF">GCM10007874_26240</name>
</gene>
<dbReference type="RefSeq" id="WP_284312585.1">
    <property type="nucleotide sequence ID" value="NZ_BSPC01000023.1"/>
</dbReference>
<evidence type="ECO:0000313" key="2">
    <source>
        <dbReference type="Proteomes" id="UP001156882"/>
    </source>
</evidence>
<comment type="caution">
    <text evidence="1">The sequence shown here is derived from an EMBL/GenBank/DDBJ whole genome shotgun (WGS) entry which is preliminary data.</text>
</comment>
<keyword evidence="2" id="KW-1185">Reference proteome</keyword>
<proteinExistence type="predicted"/>
<name>A0ABQ6CGZ3_9HYPH</name>
<dbReference type="SUPFAM" id="SSF55486">
    <property type="entry name" value="Metalloproteases ('zincins'), catalytic domain"/>
    <property type="match status" value="1"/>
</dbReference>
<reference evidence="2" key="1">
    <citation type="journal article" date="2019" name="Int. J. Syst. Evol. Microbiol.">
        <title>The Global Catalogue of Microorganisms (GCM) 10K type strain sequencing project: providing services to taxonomists for standard genome sequencing and annotation.</title>
        <authorList>
            <consortium name="The Broad Institute Genomics Platform"/>
            <consortium name="The Broad Institute Genome Sequencing Center for Infectious Disease"/>
            <person name="Wu L."/>
            <person name="Ma J."/>
        </authorList>
    </citation>
    <scope>NUCLEOTIDE SEQUENCE [LARGE SCALE GENOMIC DNA]</scope>
    <source>
        <strain evidence="2">NBRC 101365</strain>
    </source>
</reference>
<dbReference type="EMBL" id="BSPC01000023">
    <property type="protein sequence ID" value="GLS19607.1"/>
    <property type="molecule type" value="Genomic_DNA"/>
</dbReference>
<evidence type="ECO:0000313" key="1">
    <source>
        <dbReference type="EMBL" id="GLS19607.1"/>
    </source>
</evidence>
<evidence type="ECO:0008006" key="3">
    <source>
        <dbReference type="Google" id="ProtNLM"/>
    </source>
</evidence>
<dbReference type="Proteomes" id="UP001156882">
    <property type="component" value="Unassembled WGS sequence"/>
</dbReference>
<protein>
    <recommendedName>
        <fullName evidence="3">Peptidase M10 metallopeptidase domain-containing protein</fullName>
    </recommendedName>
</protein>
<accession>A0ABQ6CGZ3</accession>
<organism evidence="1 2">
    <name type="scientific">Labrys miyagiensis</name>
    <dbReference type="NCBI Taxonomy" id="346912"/>
    <lineage>
        <taxon>Bacteria</taxon>
        <taxon>Pseudomonadati</taxon>
        <taxon>Pseudomonadota</taxon>
        <taxon>Alphaproteobacteria</taxon>
        <taxon>Hyphomicrobiales</taxon>
        <taxon>Xanthobacteraceae</taxon>
        <taxon>Labrys</taxon>
    </lineage>
</organism>